<keyword evidence="4 11" id="KW-0863">Zinc-finger</keyword>
<reference evidence="14" key="1">
    <citation type="submission" date="2025-08" db="UniProtKB">
        <authorList>
            <consortium name="Ensembl"/>
        </authorList>
    </citation>
    <scope>IDENTIFICATION</scope>
</reference>
<feature type="domain" description="NR LBD" evidence="13">
    <location>
        <begin position="149"/>
        <end position="366"/>
    </location>
</feature>
<dbReference type="Gene3D" id="1.10.565.10">
    <property type="entry name" value="Retinoid X Receptor"/>
    <property type="match status" value="1"/>
</dbReference>
<dbReference type="CDD" id="cd06960">
    <property type="entry name" value="NR_DBD_HNF4A"/>
    <property type="match status" value="1"/>
</dbReference>
<evidence type="ECO:0000256" key="4">
    <source>
        <dbReference type="ARBA" id="ARBA00022771"/>
    </source>
</evidence>
<keyword evidence="3 11" id="KW-0479">Metal-binding</keyword>
<evidence type="ECO:0000256" key="11">
    <source>
        <dbReference type="RuleBase" id="RU004334"/>
    </source>
</evidence>
<dbReference type="AlphaFoldDB" id="A0A673J717"/>
<dbReference type="GO" id="GO:0000978">
    <property type="term" value="F:RNA polymerase II cis-regulatory region sequence-specific DNA binding"/>
    <property type="evidence" value="ECO:0007669"/>
    <property type="project" value="InterPro"/>
</dbReference>
<comment type="subcellular location">
    <subcellularLocation>
        <location evidence="1 11">Nucleus</location>
    </subcellularLocation>
</comment>
<reference evidence="14" key="2">
    <citation type="submission" date="2025-09" db="UniProtKB">
        <authorList>
            <consortium name="Ensembl"/>
        </authorList>
    </citation>
    <scope>IDENTIFICATION</scope>
</reference>
<evidence type="ECO:0000256" key="1">
    <source>
        <dbReference type="ARBA" id="ARBA00004123"/>
    </source>
</evidence>
<name>A0A673J717_9TELE</name>
<dbReference type="InterPro" id="IPR001723">
    <property type="entry name" value="Nuclear_hrmn_rcpt"/>
</dbReference>
<dbReference type="InterPro" id="IPR001628">
    <property type="entry name" value="Znf_hrmn_rcpt"/>
</dbReference>
<dbReference type="GO" id="GO:0008270">
    <property type="term" value="F:zinc ion binding"/>
    <property type="evidence" value="ECO:0007669"/>
    <property type="project" value="UniProtKB-KW"/>
</dbReference>
<comment type="similarity">
    <text evidence="2">Belongs to the nuclear hormone receptor family. NR2 subfamily.</text>
</comment>
<dbReference type="InterPro" id="IPR013088">
    <property type="entry name" value="Znf_NHR/GATA"/>
</dbReference>
<protein>
    <submittedName>
        <fullName evidence="14">Hepatic nuclear factor 4, beta</fullName>
    </submittedName>
</protein>
<proteinExistence type="inferred from homology"/>
<dbReference type="PROSITE" id="PS51030">
    <property type="entry name" value="NUCLEAR_REC_DBD_2"/>
    <property type="match status" value="1"/>
</dbReference>
<keyword evidence="10 11" id="KW-0539">Nucleus</keyword>
<evidence type="ECO:0000256" key="5">
    <source>
        <dbReference type="ARBA" id="ARBA00022833"/>
    </source>
</evidence>
<keyword evidence="5 11" id="KW-0862">Zinc</keyword>
<keyword evidence="6 11" id="KW-0805">Transcription regulation</keyword>
<dbReference type="InterPro" id="IPR000536">
    <property type="entry name" value="Nucl_hrmn_rcpt_lig-bd"/>
</dbReference>
<dbReference type="SMART" id="SM00399">
    <property type="entry name" value="ZnF_C4"/>
    <property type="match status" value="1"/>
</dbReference>
<dbReference type="PRINTS" id="PR00398">
    <property type="entry name" value="STRDHORMONER"/>
</dbReference>
<dbReference type="PRINTS" id="PR00047">
    <property type="entry name" value="STROIDFINGER"/>
</dbReference>
<dbReference type="Gene3D" id="3.30.50.10">
    <property type="entry name" value="Erythroid Transcription Factor GATA-1, subunit A"/>
    <property type="match status" value="1"/>
</dbReference>
<evidence type="ECO:0000256" key="10">
    <source>
        <dbReference type="ARBA" id="ARBA00023242"/>
    </source>
</evidence>
<dbReference type="Pfam" id="PF00104">
    <property type="entry name" value="Hormone_recep"/>
    <property type="match status" value="1"/>
</dbReference>
<dbReference type="InterPro" id="IPR035500">
    <property type="entry name" value="NHR-like_dom_sf"/>
</dbReference>
<dbReference type="SMART" id="SM00430">
    <property type="entry name" value="HOLI"/>
    <property type="match status" value="1"/>
</dbReference>
<dbReference type="Ensembl" id="ENSSRHT00000047062.1">
    <property type="protein sequence ID" value="ENSSRHP00000045778.1"/>
    <property type="gene ID" value="ENSSRHG00000023105.1"/>
</dbReference>
<dbReference type="Pfam" id="PF00105">
    <property type="entry name" value="zf-C4"/>
    <property type="match status" value="1"/>
</dbReference>
<dbReference type="GO" id="GO:0005634">
    <property type="term" value="C:nucleus"/>
    <property type="evidence" value="ECO:0007669"/>
    <property type="project" value="UniProtKB-SubCell"/>
</dbReference>
<sequence>MKISGTSLDLSATDYGITLDPTFTMLEFDGLRVLPVQTEPLIPCYVPASVPVAAPQQSSVNLCAICADRATGKHYGASSCDGCKGFFRRSVRKNHAYTCRFSRQCVVDKDKRNQCRYCRLRKCFRAGMRKEAVQNERDRISCRREGQGVGTLTIDVLMQAEACTHQNPSQNPMRDIKTKKIAGVSDVCESMKQQLLLLVEWAKHIPEFCELSVDDRVALLRAHSAEHLILGVARRSLPYNDIILLDKNVYRNSDRHAHTNLGYPIHPILIHLSMNFVLQLMSLNLMLYVSDCPGLQCSQAVRRLRFQAQVLLDEATSEQRGRFGELLLLLTTLQSVAWQMVEQLQLMRLLGKANVDSLLMEMLLGEEASRGSEALPASESNPEPLLFTTATESVLSRGILTEHIPMPNFTSVILPVPSSLSEDPLLPTHTGPEVFTHGQAADMPREMSNCLTMPTVHTCL</sequence>
<evidence type="ECO:0000256" key="9">
    <source>
        <dbReference type="ARBA" id="ARBA00023170"/>
    </source>
</evidence>
<evidence type="ECO:0000313" key="15">
    <source>
        <dbReference type="Proteomes" id="UP000472270"/>
    </source>
</evidence>
<evidence type="ECO:0000259" key="13">
    <source>
        <dbReference type="PROSITE" id="PS51843"/>
    </source>
</evidence>
<dbReference type="FunFam" id="3.30.50.10:FF:000012">
    <property type="entry name" value="Hepatocyte nuclear factor 4, alpha"/>
    <property type="match status" value="1"/>
</dbReference>
<evidence type="ECO:0000313" key="14">
    <source>
        <dbReference type="Ensembl" id="ENSSRHP00000045778.1"/>
    </source>
</evidence>
<accession>A0A673J717</accession>
<dbReference type="Proteomes" id="UP000472270">
    <property type="component" value="Unassembled WGS sequence"/>
</dbReference>
<evidence type="ECO:0000259" key="12">
    <source>
        <dbReference type="PROSITE" id="PS51030"/>
    </source>
</evidence>
<dbReference type="InterPro" id="IPR050274">
    <property type="entry name" value="Nuclear_hormone_rcpt_NR2"/>
</dbReference>
<dbReference type="PROSITE" id="PS51843">
    <property type="entry name" value="NR_LBD"/>
    <property type="match status" value="1"/>
</dbReference>
<evidence type="ECO:0000256" key="8">
    <source>
        <dbReference type="ARBA" id="ARBA00023163"/>
    </source>
</evidence>
<keyword evidence="7 11" id="KW-0238">DNA-binding</keyword>
<dbReference type="PROSITE" id="PS00031">
    <property type="entry name" value="NUCLEAR_REC_DBD_1"/>
    <property type="match status" value="1"/>
</dbReference>
<feature type="domain" description="Nuclear receptor" evidence="12">
    <location>
        <begin position="60"/>
        <end position="135"/>
    </location>
</feature>
<keyword evidence="15" id="KW-1185">Reference proteome</keyword>
<keyword evidence="8 11" id="KW-0804">Transcription</keyword>
<evidence type="ECO:0000256" key="3">
    <source>
        <dbReference type="ARBA" id="ARBA00022723"/>
    </source>
</evidence>
<organism evidence="14 15">
    <name type="scientific">Sinocyclocheilus rhinocerous</name>
    <dbReference type="NCBI Taxonomy" id="307959"/>
    <lineage>
        <taxon>Eukaryota</taxon>
        <taxon>Metazoa</taxon>
        <taxon>Chordata</taxon>
        <taxon>Craniata</taxon>
        <taxon>Vertebrata</taxon>
        <taxon>Euteleostomi</taxon>
        <taxon>Actinopterygii</taxon>
        <taxon>Neopterygii</taxon>
        <taxon>Teleostei</taxon>
        <taxon>Ostariophysi</taxon>
        <taxon>Cypriniformes</taxon>
        <taxon>Cyprinidae</taxon>
        <taxon>Cyprininae</taxon>
        <taxon>Sinocyclocheilus</taxon>
    </lineage>
</organism>
<evidence type="ECO:0000256" key="6">
    <source>
        <dbReference type="ARBA" id="ARBA00023015"/>
    </source>
</evidence>
<dbReference type="SUPFAM" id="SSF57716">
    <property type="entry name" value="Glucocorticoid receptor-like (DNA-binding domain)"/>
    <property type="match status" value="1"/>
</dbReference>
<dbReference type="InterPro" id="IPR049636">
    <property type="entry name" value="HNF4-like_DBD"/>
</dbReference>
<evidence type="ECO:0000256" key="7">
    <source>
        <dbReference type="ARBA" id="ARBA00023125"/>
    </source>
</evidence>
<dbReference type="PANTHER" id="PTHR24083">
    <property type="entry name" value="NUCLEAR HORMONE RECEPTOR"/>
    <property type="match status" value="1"/>
</dbReference>
<dbReference type="GO" id="GO:0003700">
    <property type="term" value="F:DNA-binding transcription factor activity"/>
    <property type="evidence" value="ECO:0007669"/>
    <property type="project" value="InterPro"/>
</dbReference>
<keyword evidence="9 11" id="KW-0675">Receptor</keyword>
<evidence type="ECO:0000256" key="2">
    <source>
        <dbReference type="ARBA" id="ARBA00006421"/>
    </source>
</evidence>
<dbReference type="SUPFAM" id="SSF48508">
    <property type="entry name" value="Nuclear receptor ligand-binding domain"/>
    <property type="match status" value="1"/>
</dbReference>